<evidence type="ECO:0000256" key="2">
    <source>
        <dbReference type="PROSITE-ProRule" id="PRU00176"/>
    </source>
</evidence>
<evidence type="ECO:0000256" key="1">
    <source>
        <dbReference type="ARBA" id="ARBA00022884"/>
    </source>
</evidence>
<evidence type="ECO:0000259" key="4">
    <source>
        <dbReference type="PROSITE" id="PS50102"/>
    </source>
</evidence>
<protein>
    <submittedName>
        <fullName evidence="5">Putative oligouridylate binding protein</fullName>
    </submittedName>
</protein>
<name>Q8H6I9_MAIZE</name>
<organism evidence="5">
    <name type="scientific">Zea mays</name>
    <name type="common">Maize</name>
    <dbReference type="NCBI Taxonomy" id="4577"/>
    <lineage>
        <taxon>Eukaryota</taxon>
        <taxon>Viridiplantae</taxon>
        <taxon>Streptophyta</taxon>
        <taxon>Embryophyta</taxon>
        <taxon>Tracheophyta</taxon>
        <taxon>Spermatophyta</taxon>
        <taxon>Magnoliopsida</taxon>
        <taxon>Liliopsida</taxon>
        <taxon>Poales</taxon>
        <taxon>Poaceae</taxon>
        <taxon>PACMAD clade</taxon>
        <taxon>Panicoideae</taxon>
        <taxon>Andropogonodae</taxon>
        <taxon>Andropogoneae</taxon>
        <taxon>Tripsacinae</taxon>
        <taxon>Zea</taxon>
    </lineage>
</organism>
<feature type="domain" description="RRM" evidence="4">
    <location>
        <begin position="204"/>
        <end position="282"/>
    </location>
</feature>
<dbReference type="Gene3D" id="3.30.70.330">
    <property type="match status" value="3"/>
</dbReference>
<dbReference type="InterPro" id="IPR050825">
    <property type="entry name" value="RBM42_RBP45_47-like"/>
</dbReference>
<feature type="domain" description="RRM" evidence="4">
    <location>
        <begin position="119"/>
        <end position="193"/>
    </location>
</feature>
<dbReference type="GO" id="GO:0003729">
    <property type="term" value="F:mRNA binding"/>
    <property type="evidence" value="ECO:0007669"/>
    <property type="project" value="InterPro"/>
</dbReference>
<feature type="region of interest" description="Disordered" evidence="3">
    <location>
        <begin position="290"/>
        <end position="323"/>
    </location>
</feature>
<dbReference type="CDD" id="cd12619">
    <property type="entry name" value="RRM2_PUB1"/>
    <property type="match status" value="1"/>
</dbReference>
<dbReference type="PANTHER" id="PTHR47640:SF75">
    <property type="entry name" value="OS11G0620100 PROTEIN"/>
    <property type="match status" value="1"/>
</dbReference>
<dbReference type="Pfam" id="PF00076">
    <property type="entry name" value="RRM_1"/>
    <property type="match status" value="3"/>
</dbReference>
<dbReference type="SUPFAM" id="SSF54928">
    <property type="entry name" value="RNA-binding domain, RBD"/>
    <property type="match status" value="2"/>
</dbReference>
<dbReference type="InterPro" id="IPR035979">
    <property type="entry name" value="RBD_domain_sf"/>
</dbReference>
<dbReference type="PROSITE" id="PS50102">
    <property type="entry name" value="RRM"/>
    <property type="match status" value="3"/>
</dbReference>
<dbReference type="InterPro" id="IPR012677">
    <property type="entry name" value="Nucleotide-bd_a/b_plait_sf"/>
</dbReference>
<evidence type="ECO:0000256" key="3">
    <source>
        <dbReference type="SAM" id="MobiDB-lite"/>
    </source>
</evidence>
<reference evidence="5" key="1">
    <citation type="journal article" date="2002" name="Genome Res.">
        <title>Mosaic organization of orthologous sequences in grass genomes.</title>
        <authorList>
            <person name="Song R."/>
            <person name="Llaca V."/>
            <person name="Messing J."/>
        </authorList>
    </citation>
    <scope>NUCLEOTIDE SEQUENCE</scope>
</reference>
<accession>Q8H6I9</accession>
<feature type="domain" description="RRM" evidence="4">
    <location>
        <begin position="323"/>
        <end position="397"/>
    </location>
</feature>
<dbReference type="FunFam" id="3.30.70.330:FF:000301">
    <property type="entry name" value="Nucleolysin TIAR-like protein"/>
    <property type="match status" value="1"/>
</dbReference>
<dbReference type="SMART" id="SM00360">
    <property type="entry name" value="RRM"/>
    <property type="match status" value="3"/>
</dbReference>
<evidence type="ECO:0000313" key="5">
    <source>
        <dbReference type="EMBL" id="AAN40024.1"/>
    </source>
</evidence>
<dbReference type="ExpressionAtlas" id="Q8H6I9">
    <property type="expression patterns" value="baseline and differential"/>
</dbReference>
<dbReference type="InterPro" id="IPR000504">
    <property type="entry name" value="RRM_dom"/>
</dbReference>
<dbReference type="PANTHER" id="PTHR47640">
    <property type="entry name" value="TRNA SELENOCYSTEINE 1-ASSOCIATED PROTEIN 1-RELATED-RELATED"/>
    <property type="match status" value="1"/>
</dbReference>
<dbReference type="AlphaFoldDB" id="Q8H6I9"/>
<dbReference type="EMBL" id="AF528565">
    <property type="protein sequence ID" value="AAN40024.1"/>
    <property type="molecule type" value="Genomic_DNA"/>
</dbReference>
<proteinExistence type="predicted"/>
<keyword evidence="1 2" id="KW-0694">RNA-binding</keyword>
<sequence length="639" mass="69541">MHHQQRMKQAAAAAAAAQQQQLMQQALLLQQQQQSQAQPPLFPGHHPHPGLLAAPQVGQFSVIPLSRLSGDGALWDAERDSIAKHIGHFNVNSFGANCPKIEPIVSGNLPPGFDSSTCRSVYVGNIHLQVTDTVLQEVFQSIGPVEGCKLIRKEKSSFGFIDYYDRRYAALAILSLNGRQLYGQPIKVNWAYTSTPREDTSGHFNIFVGDLCPEVTDATLFAFFSGYSTCSDARVMWDQKTGRSRGFGFVSFRNQQDAQSAINDLNGKWLGNRQIRCNWATKGANAGEEKQILDTKVDLSNGSSESGKENPNDDGPENNPQFTTVYVGNLPHEATMNDVHLFFHSLGAGSIEEVRVTRDKGFGFVRYSTHEEAALAIQMGNGQLIGGRQIKSSKHELQILPTLSATFRSCTWTSTHLNHRLRDYDGAYELRTAEESDRCEGSSSVEFLLEGNDAVRQGGDLYDAGTTCMPCTHIYVIPIKCFLQTLSAVRVLGFIMKDESLLPDEGRCCDTCEVIIRQGEPCSSGVAESSEDKVVGKVARCSWGSKPTPQGTASLPLPPPALAPFSTGVSATDLLAYQRLTLSKMASNPALMGQHALKQVAALGIGGGASQSIYDGGFQGINTATGTTSVQQQQQLMYY</sequence>
<gene>
    <name evidence="5" type="primary">ZMRS072.5</name>
</gene>